<reference evidence="3 4" key="1">
    <citation type="journal article" date="2016" name="Mol. Biol. Evol.">
        <title>Comparative Genomics of Early-Diverging Mushroom-Forming Fungi Provides Insights into the Origins of Lignocellulose Decay Capabilities.</title>
        <authorList>
            <person name="Nagy L.G."/>
            <person name="Riley R."/>
            <person name="Tritt A."/>
            <person name="Adam C."/>
            <person name="Daum C."/>
            <person name="Floudas D."/>
            <person name="Sun H."/>
            <person name="Yadav J.S."/>
            <person name="Pangilinan J."/>
            <person name="Larsson K.H."/>
            <person name="Matsuura K."/>
            <person name="Barry K."/>
            <person name="Labutti K."/>
            <person name="Kuo R."/>
            <person name="Ohm R.A."/>
            <person name="Bhattacharya S.S."/>
            <person name="Shirouzu T."/>
            <person name="Yoshinaga Y."/>
            <person name="Martin F.M."/>
            <person name="Grigoriev I.V."/>
            <person name="Hibbett D.S."/>
        </authorList>
    </citation>
    <scope>NUCLEOTIDE SEQUENCE [LARGE SCALE GENOMIC DNA]</scope>
    <source>
        <strain evidence="3 4">CBS 109695</strain>
    </source>
</reference>
<feature type="region of interest" description="Disordered" evidence="2">
    <location>
        <begin position="712"/>
        <end position="735"/>
    </location>
</feature>
<dbReference type="Proteomes" id="UP000076532">
    <property type="component" value="Unassembled WGS sequence"/>
</dbReference>
<evidence type="ECO:0000256" key="1">
    <source>
        <dbReference type="SAM" id="Coils"/>
    </source>
</evidence>
<evidence type="ECO:0000313" key="3">
    <source>
        <dbReference type="EMBL" id="KZP29801.1"/>
    </source>
</evidence>
<organism evidence="3 4">
    <name type="scientific">Athelia psychrophila</name>
    <dbReference type="NCBI Taxonomy" id="1759441"/>
    <lineage>
        <taxon>Eukaryota</taxon>
        <taxon>Fungi</taxon>
        <taxon>Dikarya</taxon>
        <taxon>Basidiomycota</taxon>
        <taxon>Agaricomycotina</taxon>
        <taxon>Agaricomycetes</taxon>
        <taxon>Agaricomycetidae</taxon>
        <taxon>Atheliales</taxon>
        <taxon>Atheliaceae</taxon>
        <taxon>Athelia</taxon>
    </lineage>
</organism>
<evidence type="ECO:0000256" key="2">
    <source>
        <dbReference type="SAM" id="MobiDB-lite"/>
    </source>
</evidence>
<name>A0A166ST86_9AGAM</name>
<feature type="compositionally biased region" description="Basic and acidic residues" evidence="2">
    <location>
        <begin position="66"/>
        <end position="78"/>
    </location>
</feature>
<feature type="region of interest" description="Disordered" evidence="2">
    <location>
        <begin position="842"/>
        <end position="893"/>
    </location>
</feature>
<sequence>MGEAAEEIVEKWTVSSTDSSPASSPDGLLRRSSNSSRCTTPEIIQWHLHPISPDSLPEAPTIPSKRSIEGGGDKESHPGNKRVKPCSPPSHATHSRLLSPRTARARRYKGVQSRIPDAIRTYSQWLREWRRRNIARPPSPRTMAVSSLDTGECFKGTSAPARQTWVEGRDRDVHEDSLMGTADRNPGILAVPHVLPGSPLAGMKPSEPVSQCQSSIVTATWPPRGTDATTDIGSRIETVRSGDNLQPSYETKGGLQGLVERSPESAAFSQSLGECTAAFAAFSIWNVVIELREEVFREKEVSAALLVELKECTERLEQVKEVALRREDELEQVKGVVLQREDELKQMKEVALEREDELEKTKEVLSGREDELKHAKEAAVEEDVQDWQSLHQQDFFKNTELCLEVQRLEGVVAGMLRICGMGGLAHCGTCICDTRCDAETSSLDIEAASMAEPMVEEGSTNFLGMDVGGEVMGTSIAHQQGVEPHSVLPTHRGESDLEGAKSLMMLMAGTSAHEEDGDSVELYSPQTDAFYYQEEQAWPDVPGDDLEDFSTAPAHHEGSSALAPNQDVHASSWMDYSISPNLTLGSITGAPEPGPAAPVSLHLPTNNAFEGDDVPFTPTADSGPPPTAPPRKVKALPSRAMGRACPTTNQRMEAAPNFEQEIAQQVHGLQGLLPCVAWSPVEPEADWNQDEEFAGIQTQQIFILMTRPQPVDLEDGEEGPANARRRVHSEAGQPATMKGIAPSRYRYSSRGRRFSRWVVSEAESGTQGTWTRGTARDDIGTAHKLAGTTTRMLTAEEQSTRALSDTNIYHWSLAETRGGIPRGFHPIPWNFRLFRERIVSNGYGKPPSSGPDASRKVCPYTSDHESPAAPSTKDPQTKRPCLRRAAHARPLFY</sequence>
<feature type="region of interest" description="Disordered" evidence="2">
    <location>
        <begin position="1"/>
        <end position="110"/>
    </location>
</feature>
<accession>A0A166ST86</accession>
<proteinExistence type="predicted"/>
<dbReference type="AlphaFoldDB" id="A0A166ST86"/>
<feature type="region of interest" description="Disordered" evidence="2">
    <location>
        <begin position="587"/>
        <end position="639"/>
    </location>
</feature>
<evidence type="ECO:0000313" key="4">
    <source>
        <dbReference type="Proteomes" id="UP000076532"/>
    </source>
</evidence>
<dbReference type="EMBL" id="KV417497">
    <property type="protein sequence ID" value="KZP29801.1"/>
    <property type="molecule type" value="Genomic_DNA"/>
</dbReference>
<keyword evidence="4" id="KW-1185">Reference proteome</keyword>
<keyword evidence="1" id="KW-0175">Coiled coil</keyword>
<feature type="compositionally biased region" description="Low complexity" evidence="2">
    <location>
        <begin position="15"/>
        <end position="26"/>
    </location>
</feature>
<protein>
    <submittedName>
        <fullName evidence="3">Uncharacterized protein</fullName>
    </submittedName>
</protein>
<feature type="region of interest" description="Disordered" evidence="2">
    <location>
        <begin position="539"/>
        <end position="563"/>
    </location>
</feature>
<feature type="coiled-coil region" evidence="1">
    <location>
        <begin position="309"/>
        <end position="378"/>
    </location>
</feature>
<gene>
    <name evidence="3" type="ORF">FIBSPDRAFT_926925</name>
</gene>